<name>A0ABW6BXD7_9BACT</name>
<feature type="region of interest" description="Disordered" evidence="1">
    <location>
        <begin position="86"/>
        <end position="157"/>
    </location>
</feature>
<protein>
    <recommendedName>
        <fullName evidence="4">Outer membrane protein beta-barrel domain-containing protein</fullName>
    </recommendedName>
</protein>
<feature type="compositionally biased region" description="Polar residues" evidence="1">
    <location>
        <begin position="138"/>
        <end position="147"/>
    </location>
</feature>
<evidence type="ECO:0008006" key="4">
    <source>
        <dbReference type="Google" id="ProtNLM"/>
    </source>
</evidence>
<reference evidence="3" key="1">
    <citation type="journal article" date="2019" name="Int. J. Syst. Evol. Microbiol.">
        <title>The Global Catalogue of Microorganisms (GCM) 10K type strain sequencing project: providing services to taxonomists for standard genome sequencing and annotation.</title>
        <authorList>
            <consortium name="The Broad Institute Genomics Platform"/>
            <consortium name="The Broad Institute Genome Sequencing Center for Infectious Disease"/>
            <person name="Wu L."/>
            <person name="Ma J."/>
        </authorList>
    </citation>
    <scope>NUCLEOTIDE SEQUENCE [LARGE SCALE GENOMIC DNA]</scope>
    <source>
        <strain evidence="3">KCTC 23984</strain>
    </source>
</reference>
<keyword evidence="3" id="KW-1185">Reference proteome</keyword>
<evidence type="ECO:0000313" key="3">
    <source>
        <dbReference type="Proteomes" id="UP001597641"/>
    </source>
</evidence>
<evidence type="ECO:0000256" key="1">
    <source>
        <dbReference type="SAM" id="MobiDB-lite"/>
    </source>
</evidence>
<dbReference type="RefSeq" id="WP_377486412.1">
    <property type="nucleotide sequence ID" value="NZ_JBHUOX010000012.1"/>
</dbReference>
<dbReference type="Proteomes" id="UP001597641">
    <property type="component" value="Unassembled WGS sequence"/>
</dbReference>
<evidence type="ECO:0000313" key="2">
    <source>
        <dbReference type="EMBL" id="MFD3001821.1"/>
    </source>
</evidence>
<comment type="caution">
    <text evidence="2">The sequence shown here is derived from an EMBL/GenBank/DDBJ whole genome shotgun (WGS) entry which is preliminary data.</text>
</comment>
<accession>A0ABW6BXD7</accession>
<organism evidence="2 3">
    <name type="scientific">Pontibacter toksunensis</name>
    <dbReference type="NCBI Taxonomy" id="1332631"/>
    <lineage>
        <taxon>Bacteria</taxon>
        <taxon>Pseudomonadati</taxon>
        <taxon>Bacteroidota</taxon>
        <taxon>Cytophagia</taxon>
        <taxon>Cytophagales</taxon>
        <taxon>Hymenobacteraceae</taxon>
        <taxon>Pontibacter</taxon>
    </lineage>
</organism>
<feature type="compositionally biased region" description="Polar residues" evidence="1">
    <location>
        <begin position="102"/>
        <end position="113"/>
    </location>
</feature>
<dbReference type="EMBL" id="JBHUOX010000012">
    <property type="protein sequence ID" value="MFD3001821.1"/>
    <property type="molecule type" value="Genomic_DNA"/>
</dbReference>
<proteinExistence type="predicted"/>
<gene>
    <name evidence="2" type="ORF">ACFS7Z_15715</name>
</gene>
<sequence>MSDEELDNLFRRCAESFDPPFDPEAWDAMEKKLDSVEGRNIWWQKLLFPLMIIVYTCSMVADTKLSHVLTTSAEIETTTSIDNITSIDKQPYSHSADDKNEQPIQQEQKLSSGKKSDQKAETTPGTPIENNLKEAQSKNKITTQQMKPSLRKVSDKNELGMHPVQQEETGQDSQPPIPSIIALGITPVSPLQEDVKEHVAVQAISGNVQDSVLFQAESSSEGSTKADSSLSRKLTKEKTFLRNVQIAVLVAPDWTTVKFKEPDGISANAGLLLSIPLTKKLSLVTGAVWANKVYSAYPKDYSPSSGYWNSYYLPESIDATCMVLDIPLNLQYQVHAWDKNIIAIQAGLSSYIMLKENYTYNYNSGYGRYSKSVKYANEYLHLFGVQNVSVSYARRISPALSVGVEPFIKVPLTGIGAGHVKLSSAGVFFKAGYTLQLKK</sequence>